<comment type="caution">
    <text evidence="2">The sequence shown here is derived from an EMBL/GenBank/DDBJ whole genome shotgun (WGS) entry which is preliminary data.</text>
</comment>
<dbReference type="RefSeq" id="WP_386715417.1">
    <property type="nucleotide sequence ID" value="NZ_JBHRSZ010000002.1"/>
</dbReference>
<evidence type="ECO:0000313" key="2">
    <source>
        <dbReference type="EMBL" id="MFC3149798.1"/>
    </source>
</evidence>
<accession>A0ABV7HB86</accession>
<dbReference type="EMBL" id="JBHRSZ010000002">
    <property type="protein sequence ID" value="MFC3149798.1"/>
    <property type="molecule type" value="Genomic_DNA"/>
</dbReference>
<dbReference type="PROSITE" id="PS51257">
    <property type="entry name" value="PROKAR_LIPOPROTEIN"/>
    <property type="match status" value="1"/>
</dbReference>
<proteinExistence type="predicted"/>
<feature type="signal peptide" evidence="1">
    <location>
        <begin position="1"/>
        <end position="19"/>
    </location>
</feature>
<keyword evidence="3" id="KW-1185">Reference proteome</keyword>
<feature type="chain" id="PRO_5045769792" description="Metal ABC transporter substrate-binding protein" evidence="1">
    <location>
        <begin position="20"/>
        <end position="319"/>
    </location>
</feature>
<protein>
    <recommendedName>
        <fullName evidence="4">Metal ABC transporter substrate-binding protein</fullName>
    </recommendedName>
</protein>
<evidence type="ECO:0000313" key="3">
    <source>
        <dbReference type="Proteomes" id="UP001595476"/>
    </source>
</evidence>
<organism evidence="2 3">
    <name type="scientific">Litoribrevibacter euphylliae</name>
    <dbReference type="NCBI Taxonomy" id="1834034"/>
    <lineage>
        <taxon>Bacteria</taxon>
        <taxon>Pseudomonadati</taxon>
        <taxon>Pseudomonadota</taxon>
        <taxon>Gammaproteobacteria</taxon>
        <taxon>Oceanospirillales</taxon>
        <taxon>Oceanospirillaceae</taxon>
        <taxon>Litoribrevibacter</taxon>
    </lineage>
</organism>
<sequence length="319" mass="35466">MNKRWLLSTLVPALKPTFAATIMATALLSSGCQSLTQQPQPANSVEAEHQQAKQQVVLKIATITPVVESITQSLTENTEIELVYLPSQRYSIKRIPGWLKKQDHNAFPEVDAVAGISSVWSELDAYPSFRLQNIQVVPIDLAHALVPGGERVAITQQDNSLEAQTPSYFWLNPSNALIMVGILSRDLKALINQMPYSPETRDTLISTINLNQANINTSLREFQVALDQTLMDQGFMQVTTDKPELNELLAATLLPDVSLEEAKQGDFPTLLITSRKTSHKSYRTLPSHIKVWSIDDFGKVKPGSFSERWANTLKSLNTI</sequence>
<reference evidence="3" key="1">
    <citation type="journal article" date="2019" name="Int. J. Syst. Evol. Microbiol.">
        <title>The Global Catalogue of Microorganisms (GCM) 10K type strain sequencing project: providing services to taxonomists for standard genome sequencing and annotation.</title>
        <authorList>
            <consortium name="The Broad Institute Genomics Platform"/>
            <consortium name="The Broad Institute Genome Sequencing Center for Infectious Disease"/>
            <person name="Wu L."/>
            <person name="Ma J."/>
        </authorList>
    </citation>
    <scope>NUCLEOTIDE SEQUENCE [LARGE SCALE GENOMIC DNA]</scope>
    <source>
        <strain evidence="3">KCTC 52438</strain>
    </source>
</reference>
<dbReference type="Proteomes" id="UP001595476">
    <property type="component" value="Unassembled WGS sequence"/>
</dbReference>
<name>A0ABV7HB86_9GAMM</name>
<gene>
    <name evidence="2" type="ORF">ACFOEK_02025</name>
</gene>
<evidence type="ECO:0008006" key="4">
    <source>
        <dbReference type="Google" id="ProtNLM"/>
    </source>
</evidence>
<evidence type="ECO:0000256" key="1">
    <source>
        <dbReference type="SAM" id="SignalP"/>
    </source>
</evidence>
<keyword evidence="1" id="KW-0732">Signal</keyword>